<keyword evidence="2" id="KW-1185">Reference proteome</keyword>
<name>A0A2T7SSC1_9ACTN</name>
<dbReference type="EMBL" id="AZSP01000320">
    <property type="protein sequence ID" value="PVE05772.1"/>
    <property type="molecule type" value="Genomic_DNA"/>
</dbReference>
<reference evidence="1 2" key="1">
    <citation type="submission" date="2013-12" db="EMBL/GenBank/DDBJ databases">
        <title>Annotated genome of Streptomyces scopuliridis.</title>
        <authorList>
            <person name="Olson J.B."/>
        </authorList>
    </citation>
    <scope>NUCLEOTIDE SEQUENCE [LARGE SCALE GENOMIC DNA]</scope>
    <source>
        <strain evidence="1 2">RB72</strain>
    </source>
</reference>
<evidence type="ECO:0008006" key="3">
    <source>
        <dbReference type="Google" id="ProtNLM"/>
    </source>
</evidence>
<comment type="caution">
    <text evidence="1">The sequence shown here is derived from an EMBL/GenBank/DDBJ whole genome shotgun (WGS) entry which is preliminary data.</text>
</comment>
<dbReference type="OrthoDB" id="9799036at2"/>
<accession>A0A2T7SSC1</accession>
<dbReference type="SUPFAM" id="SSF54637">
    <property type="entry name" value="Thioesterase/thiol ester dehydrase-isomerase"/>
    <property type="match status" value="2"/>
</dbReference>
<sequence>MPNTDGSIFPVQSDVLVRQADLGRDGSADAIGAARWLEDARIRLRLRRFERLVASGGFVPFQIFLVNQRIERLRPAGRAGARAQVHTGVRRIGQSSFTYEQAAFIDGSRVASGDATIVLIGASGPLSLPDELVEDLGELALPESSAAPTVRPGPERSRRDHYPYFAPLLARIGDVDSNQHVNYMALATYYDEAVAAFVRHAAGTAGTDPVPDLPPQSYRVHYLGEVTYPGRYEIGVVVRSVGADSVSYELGVFRDSECLGVAEAVGPLGDLNAESLKAWTG</sequence>
<evidence type="ECO:0000313" key="1">
    <source>
        <dbReference type="EMBL" id="PVE05772.1"/>
    </source>
</evidence>
<dbReference type="InterPro" id="IPR029069">
    <property type="entry name" value="HotDog_dom_sf"/>
</dbReference>
<evidence type="ECO:0000313" key="2">
    <source>
        <dbReference type="Proteomes" id="UP000245992"/>
    </source>
</evidence>
<gene>
    <name evidence="1" type="ORF">Y717_34500</name>
</gene>
<proteinExistence type="predicted"/>
<dbReference type="Proteomes" id="UP000245992">
    <property type="component" value="Unassembled WGS sequence"/>
</dbReference>
<dbReference type="CDD" id="cd00586">
    <property type="entry name" value="4HBT"/>
    <property type="match status" value="1"/>
</dbReference>
<dbReference type="STRING" id="1440053.GCA_000718095_01444"/>
<dbReference type="RefSeq" id="WP_030350611.1">
    <property type="nucleotide sequence ID" value="NZ_AZSP01000320.1"/>
</dbReference>
<dbReference type="Gene3D" id="3.10.129.10">
    <property type="entry name" value="Hotdog Thioesterase"/>
    <property type="match status" value="2"/>
</dbReference>
<organism evidence="1 2">
    <name type="scientific">Streptomyces scopuliridis RB72</name>
    <dbReference type="NCBI Taxonomy" id="1440053"/>
    <lineage>
        <taxon>Bacteria</taxon>
        <taxon>Bacillati</taxon>
        <taxon>Actinomycetota</taxon>
        <taxon>Actinomycetes</taxon>
        <taxon>Kitasatosporales</taxon>
        <taxon>Streptomycetaceae</taxon>
        <taxon>Streptomyces</taxon>
    </lineage>
</organism>
<protein>
    <recommendedName>
        <fullName evidence="3">Thioesterase domain-containing protein</fullName>
    </recommendedName>
</protein>
<dbReference type="AlphaFoldDB" id="A0A2T7SSC1"/>